<organism evidence="1 2">
    <name type="scientific">Microbispora rosea</name>
    <dbReference type="NCBI Taxonomy" id="58117"/>
    <lineage>
        <taxon>Bacteria</taxon>
        <taxon>Bacillati</taxon>
        <taxon>Actinomycetota</taxon>
        <taxon>Actinomycetes</taxon>
        <taxon>Streptosporangiales</taxon>
        <taxon>Streptosporangiaceae</taxon>
        <taxon>Microbispora</taxon>
    </lineage>
</organism>
<name>A0A1N7HI32_9ACTN</name>
<dbReference type="Proteomes" id="UP000186096">
    <property type="component" value="Unassembled WGS sequence"/>
</dbReference>
<sequence length="292" mass="31594">MALINVGASWPAPMWATIRLLAMKQRPITVNEARALLSPPTLPSGAEDMFGNAVSTLQTLRLVNMDGEKISRAGAATNLDGTDYSAFIHVLRNAVLHRDLNSDLGSNSNQDGPRDLVRALCWFLTHDPLRTSLHWDNVQQLQVDALKPQVGPAIINGVRWTRFTFWATALGFGNAALPTQGTANQIVPDCTSAIKQTVLSLWKPGSKVGAADFLTQLREAMPVLPGGSYSIDVGLESSGESTAGPAVSFALLRGVDEDWLQLERDADAQQFLRVQDQDVQSFSSVTIKDSNA</sequence>
<evidence type="ECO:0000313" key="2">
    <source>
        <dbReference type="Proteomes" id="UP000186096"/>
    </source>
</evidence>
<accession>A0A1N7HI32</accession>
<reference evidence="2" key="1">
    <citation type="submission" date="2017-01" db="EMBL/GenBank/DDBJ databases">
        <authorList>
            <person name="Varghese N."/>
            <person name="Submissions S."/>
        </authorList>
    </citation>
    <scope>NUCLEOTIDE SEQUENCE [LARGE SCALE GENOMIC DNA]</scope>
    <source>
        <strain evidence="2">ATCC 12950</strain>
    </source>
</reference>
<dbReference type="STRING" id="58117.SAMN05421833_15122"/>
<protein>
    <submittedName>
        <fullName evidence="1">Uncharacterized protein</fullName>
    </submittedName>
</protein>
<dbReference type="AlphaFoldDB" id="A0A1N7HI32"/>
<dbReference type="InterPro" id="IPR049812">
    <property type="entry name" value="DpdG-like"/>
</dbReference>
<evidence type="ECO:0000313" key="1">
    <source>
        <dbReference type="EMBL" id="SIS24433.1"/>
    </source>
</evidence>
<dbReference type="EMBL" id="FTNI01000051">
    <property type="protein sequence ID" value="SIS24433.1"/>
    <property type="molecule type" value="Genomic_DNA"/>
</dbReference>
<keyword evidence="2" id="KW-1185">Reference proteome</keyword>
<dbReference type="RefSeq" id="WP_076443103.1">
    <property type="nucleotide sequence ID" value="NZ_FTNI01000051.1"/>
</dbReference>
<gene>
    <name evidence="1" type="ORF">SAMN05421833_15122</name>
</gene>
<dbReference type="OrthoDB" id="4760148at2"/>
<dbReference type="NCBIfam" id="NF041064">
    <property type="entry name" value="DpdG"/>
    <property type="match status" value="1"/>
</dbReference>
<proteinExistence type="predicted"/>